<dbReference type="Gene3D" id="2.60.120.40">
    <property type="match status" value="1"/>
</dbReference>
<keyword evidence="1" id="KW-1133">Transmembrane helix</keyword>
<organism evidence="2 3">
    <name type="scientific">Mytilus coruscus</name>
    <name type="common">Sea mussel</name>
    <dbReference type="NCBI Taxonomy" id="42192"/>
    <lineage>
        <taxon>Eukaryota</taxon>
        <taxon>Metazoa</taxon>
        <taxon>Spiralia</taxon>
        <taxon>Lophotrochozoa</taxon>
        <taxon>Mollusca</taxon>
        <taxon>Bivalvia</taxon>
        <taxon>Autobranchia</taxon>
        <taxon>Pteriomorphia</taxon>
        <taxon>Mytilida</taxon>
        <taxon>Mytiloidea</taxon>
        <taxon>Mytilidae</taxon>
        <taxon>Mytilinae</taxon>
        <taxon>Mytilus</taxon>
    </lineage>
</organism>
<keyword evidence="3" id="KW-1185">Reference proteome</keyword>
<dbReference type="AlphaFoldDB" id="A0A6J8CK97"/>
<dbReference type="InterPro" id="IPR008983">
    <property type="entry name" value="Tumour_necrosis_fac-like_dom"/>
</dbReference>
<evidence type="ECO:0000313" key="2">
    <source>
        <dbReference type="EMBL" id="CAC5396843.1"/>
    </source>
</evidence>
<accession>A0A6J8CK97</accession>
<keyword evidence="1" id="KW-0812">Transmembrane</keyword>
<dbReference type="OrthoDB" id="6130556at2759"/>
<reference evidence="2 3" key="1">
    <citation type="submission" date="2020-06" db="EMBL/GenBank/DDBJ databases">
        <authorList>
            <person name="Li R."/>
            <person name="Bekaert M."/>
        </authorList>
    </citation>
    <scope>NUCLEOTIDE SEQUENCE [LARGE SCALE GENOMIC DNA]</scope>
    <source>
        <strain evidence="3">wild</strain>
    </source>
</reference>
<evidence type="ECO:0000256" key="1">
    <source>
        <dbReference type="SAM" id="Phobius"/>
    </source>
</evidence>
<proteinExistence type="predicted"/>
<name>A0A6J8CK97_MYTCO</name>
<evidence type="ECO:0000313" key="3">
    <source>
        <dbReference type="Proteomes" id="UP000507470"/>
    </source>
</evidence>
<dbReference type="EMBL" id="CACVKT020005661">
    <property type="protein sequence ID" value="CAC5396843.1"/>
    <property type="molecule type" value="Genomic_DNA"/>
</dbReference>
<keyword evidence="1" id="KW-0472">Membrane</keyword>
<gene>
    <name evidence="2" type="ORF">MCOR_31348</name>
</gene>
<sequence>MPSKPTGQEANTCFDEHLTLRDQHTDQAAGQIVLKIIWRIHQNQTSRIFCNKTCKEYSSKQLLICHDSPVSDDSDERRNKLAKANNLSSGQAVLSTKTNIDAKQRSSSIIDASNLYIEPSEHSLTESTSPNSNIPKSNKTVLENCYYSNHVHIGSVHKSEKKIDTSAENDNKQIRREEISTAKKSDETLELLEKGTSEEKHIGRPTMISFTFNQLIVVVVVAVVVVVVILALVLVVIFLCTRNSELGLTKNTSSERTNDIKSSTLYVNWVDTNTVDSTQNVNITWLLEKQNRFISVERDIININFNGTYELYLSLNIDIPNVKRNATNKSIRYISLICLKTNRYENLCQRHRSLPNTASTVPIKGVFPLWEGDKIWVSVTGMNQIYKMKDTNRLVITKYPL</sequence>
<protein>
    <submittedName>
        <fullName evidence="2">Uncharacterized protein</fullName>
    </submittedName>
</protein>
<dbReference type="Proteomes" id="UP000507470">
    <property type="component" value="Unassembled WGS sequence"/>
</dbReference>
<feature type="transmembrane region" description="Helical" evidence="1">
    <location>
        <begin position="215"/>
        <end position="240"/>
    </location>
</feature>
<dbReference type="SUPFAM" id="SSF49842">
    <property type="entry name" value="TNF-like"/>
    <property type="match status" value="1"/>
</dbReference>